<evidence type="ECO:0000259" key="1">
    <source>
        <dbReference type="PROSITE" id="PS50181"/>
    </source>
</evidence>
<dbReference type="OrthoDB" id="3071324at2759"/>
<dbReference type="EMBL" id="MU250536">
    <property type="protein sequence ID" value="KAG7445809.1"/>
    <property type="molecule type" value="Genomic_DNA"/>
</dbReference>
<dbReference type="AlphaFoldDB" id="A0A9P7VRY4"/>
<name>A0A9P7VRY4_9AGAR</name>
<dbReference type="RefSeq" id="XP_043039309.1">
    <property type="nucleotide sequence ID" value="XM_043186463.1"/>
</dbReference>
<reference evidence="2" key="1">
    <citation type="submission" date="2020-11" db="EMBL/GenBank/DDBJ databases">
        <title>Adaptations for nitrogen fixation in a non-lichenized fungal sporocarp promotes dispersal by wood-feeding termites.</title>
        <authorList>
            <consortium name="DOE Joint Genome Institute"/>
            <person name="Koch R.A."/>
            <person name="Yoon G."/>
            <person name="Arayal U."/>
            <person name="Lail K."/>
            <person name="Amirebrahimi M."/>
            <person name="Labutti K."/>
            <person name="Lipzen A."/>
            <person name="Riley R."/>
            <person name="Barry K."/>
            <person name="Henrissat B."/>
            <person name="Grigoriev I.V."/>
            <person name="Herr J.R."/>
            <person name="Aime M.C."/>
        </authorList>
    </citation>
    <scope>NUCLEOTIDE SEQUENCE</scope>
    <source>
        <strain evidence="2">MCA 3950</strain>
    </source>
</reference>
<evidence type="ECO:0000313" key="3">
    <source>
        <dbReference type="Proteomes" id="UP000812287"/>
    </source>
</evidence>
<dbReference type="SUPFAM" id="SSF81383">
    <property type="entry name" value="F-box domain"/>
    <property type="match status" value="1"/>
</dbReference>
<comment type="caution">
    <text evidence="2">The sequence shown here is derived from an EMBL/GenBank/DDBJ whole genome shotgun (WGS) entry which is preliminary data.</text>
</comment>
<accession>A0A9P7VRY4</accession>
<dbReference type="Proteomes" id="UP000812287">
    <property type="component" value="Unassembled WGS sequence"/>
</dbReference>
<dbReference type="PROSITE" id="PS50181">
    <property type="entry name" value="FBOX"/>
    <property type="match status" value="1"/>
</dbReference>
<dbReference type="InterPro" id="IPR001810">
    <property type="entry name" value="F-box_dom"/>
</dbReference>
<keyword evidence="3" id="KW-1185">Reference proteome</keyword>
<proteinExistence type="predicted"/>
<dbReference type="InterPro" id="IPR032675">
    <property type="entry name" value="LRR_dom_sf"/>
</dbReference>
<dbReference type="InterPro" id="IPR036047">
    <property type="entry name" value="F-box-like_dom_sf"/>
</dbReference>
<sequence>MFPSVTLNNLPNELLLIIFQDLDTSSLIAVSCLCRRINALALSQILFPRTDDLETGLCANAMRFGGPWGRLPFNCVPALRLSFSMKHPVHFFSCQFSLVECVKEMEQVTRLFKTGRVLEYVFLRFPEFPAVFRQPSTYSPTDCGAAFSSLLRHLHRVQSHTLDITCAPQVEYDDRTKFDGPAVGTLKDITISRAHFMLTDFFRDWTVSTMNLSPLTAVSLENVDISALLPSLSLSSLQKLVIRCPDLHLSDIMPFLLRHPTIRNLTLRVTCDNATLAPGSLPELKDLSSSAECLSQLLSSPGSMLHLHSVTCYGSVTPFPITPPPSNVVQMLFQNVALHGAITTLDLPLSDLNISEEWLSVTPRFEHLLTGITALYIDSSINAKEESVVKQRIIESIVLFPKVETLTLFGWPRCEEFARSIKAAYPRLQKVFSGLTDISRSII</sequence>
<feature type="domain" description="F-box" evidence="1">
    <location>
        <begin position="4"/>
        <end position="50"/>
    </location>
</feature>
<dbReference type="Gene3D" id="3.80.10.10">
    <property type="entry name" value="Ribonuclease Inhibitor"/>
    <property type="match status" value="1"/>
</dbReference>
<organism evidence="2 3">
    <name type="scientific">Guyanagaster necrorhizus</name>
    <dbReference type="NCBI Taxonomy" id="856835"/>
    <lineage>
        <taxon>Eukaryota</taxon>
        <taxon>Fungi</taxon>
        <taxon>Dikarya</taxon>
        <taxon>Basidiomycota</taxon>
        <taxon>Agaricomycotina</taxon>
        <taxon>Agaricomycetes</taxon>
        <taxon>Agaricomycetidae</taxon>
        <taxon>Agaricales</taxon>
        <taxon>Marasmiineae</taxon>
        <taxon>Physalacriaceae</taxon>
        <taxon>Guyanagaster</taxon>
    </lineage>
</organism>
<gene>
    <name evidence="2" type="ORF">BT62DRAFT_932974</name>
</gene>
<dbReference type="Gene3D" id="1.20.1280.50">
    <property type="match status" value="1"/>
</dbReference>
<dbReference type="SUPFAM" id="SSF52058">
    <property type="entry name" value="L domain-like"/>
    <property type="match status" value="1"/>
</dbReference>
<dbReference type="GeneID" id="66108760"/>
<dbReference type="Pfam" id="PF12937">
    <property type="entry name" value="F-box-like"/>
    <property type="match status" value="1"/>
</dbReference>
<dbReference type="SMART" id="SM00256">
    <property type="entry name" value="FBOX"/>
    <property type="match status" value="1"/>
</dbReference>
<protein>
    <recommendedName>
        <fullName evidence="1">F-box domain-containing protein</fullName>
    </recommendedName>
</protein>
<evidence type="ECO:0000313" key="2">
    <source>
        <dbReference type="EMBL" id="KAG7445809.1"/>
    </source>
</evidence>